<dbReference type="InterPro" id="IPR000595">
    <property type="entry name" value="cNMP-bd_dom"/>
</dbReference>
<dbReference type="VEuPathDB" id="FungiDB:PYU1_G010420"/>
<dbReference type="AlphaFoldDB" id="K3WZP3"/>
<accession>K3WZP3</accession>
<dbReference type="SUPFAM" id="SSF51206">
    <property type="entry name" value="cAMP-binding domain-like"/>
    <property type="match status" value="1"/>
</dbReference>
<dbReference type="EnsemblProtists" id="PYU1_T010442">
    <property type="protein sequence ID" value="PYU1_T010442"/>
    <property type="gene ID" value="PYU1_G010420"/>
</dbReference>
<dbReference type="Pfam" id="PF00027">
    <property type="entry name" value="cNMP_binding"/>
    <property type="match status" value="1"/>
</dbReference>
<dbReference type="InterPro" id="IPR014710">
    <property type="entry name" value="RmlC-like_jellyroll"/>
</dbReference>
<reference evidence="2" key="3">
    <citation type="submission" date="2015-02" db="UniProtKB">
        <authorList>
            <consortium name="EnsemblProtists"/>
        </authorList>
    </citation>
    <scope>IDENTIFICATION</scope>
    <source>
        <strain evidence="2">DAOM BR144</strain>
    </source>
</reference>
<organism evidence="2 3">
    <name type="scientific">Globisporangium ultimum (strain ATCC 200006 / CBS 805.95 / DAOM BR144)</name>
    <name type="common">Pythium ultimum</name>
    <dbReference type="NCBI Taxonomy" id="431595"/>
    <lineage>
        <taxon>Eukaryota</taxon>
        <taxon>Sar</taxon>
        <taxon>Stramenopiles</taxon>
        <taxon>Oomycota</taxon>
        <taxon>Peronosporomycetes</taxon>
        <taxon>Pythiales</taxon>
        <taxon>Pythiaceae</taxon>
        <taxon>Globisporangium</taxon>
    </lineage>
</organism>
<dbReference type="HOGENOM" id="CLU_693725_0_0_1"/>
<sequence length="398" mass="45402">MPKKFSSSGHWTKGLIGEQTTTKLGARFHLRKLFFRQEEFSQDELEFIIQYLVHETTIQEQQWWVALAQHERLEIVSRLKLHHVAKGDEEIIWFSRNETSKDCILLYGNAEAKPIDPSAAVALSFSEGSVVGNLNLTQSVKSHQQNPMNEQQPHTLDVLASSDFASNWRRVKRERQFRSALQHYNKLLLFFLLLTDPLNCDSTPHQNQKLVLFGPADYLLLTSSDVLETISRAADRVERDNWVKAFGLERFAGCIRRRVFEPGVFLAKEDELLGSMYIIMEGECRASIRSDDTSRQPPKKTLAEMQDQLPIASLGPLSCVGDISVILGVPEPTTIQAITTVTALWLSQEDIAKECGDLRDPVIVASIENRVEAEAKYAQADQRLKIERIRERQREKKE</sequence>
<dbReference type="Gene3D" id="2.60.120.10">
    <property type="entry name" value="Jelly Rolls"/>
    <property type="match status" value="1"/>
</dbReference>
<name>K3WZP3_GLOUD</name>
<keyword evidence="3" id="KW-1185">Reference proteome</keyword>
<reference evidence="3" key="2">
    <citation type="submission" date="2010-04" db="EMBL/GenBank/DDBJ databases">
        <authorList>
            <person name="Buell R."/>
            <person name="Hamilton J."/>
            <person name="Hostetler J."/>
        </authorList>
    </citation>
    <scope>NUCLEOTIDE SEQUENCE [LARGE SCALE GENOMIC DNA]</scope>
    <source>
        <strain evidence="3">DAOM:BR144</strain>
    </source>
</reference>
<dbReference type="InParanoid" id="K3WZP3"/>
<feature type="domain" description="Cyclic nucleotide-binding" evidence="1">
    <location>
        <begin position="248"/>
        <end position="349"/>
    </location>
</feature>
<dbReference type="Proteomes" id="UP000019132">
    <property type="component" value="Unassembled WGS sequence"/>
</dbReference>
<dbReference type="InterPro" id="IPR018490">
    <property type="entry name" value="cNMP-bd_dom_sf"/>
</dbReference>
<reference evidence="3" key="1">
    <citation type="journal article" date="2010" name="Genome Biol.">
        <title>Genome sequence of the necrotrophic plant pathogen Pythium ultimum reveals original pathogenicity mechanisms and effector repertoire.</title>
        <authorList>
            <person name="Levesque C.A."/>
            <person name="Brouwer H."/>
            <person name="Cano L."/>
            <person name="Hamilton J.P."/>
            <person name="Holt C."/>
            <person name="Huitema E."/>
            <person name="Raffaele S."/>
            <person name="Robideau G.P."/>
            <person name="Thines M."/>
            <person name="Win J."/>
            <person name="Zerillo M.M."/>
            <person name="Beakes G.W."/>
            <person name="Boore J.L."/>
            <person name="Busam D."/>
            <person name="Dumas B."/>
            <person name="Ferriera S."/>
            <person name="Fuerstenberg S.I."/>
            <person name="Gachon C.M."/>
            <person name="Gaulin E."/>
            <person name="Govers F."/>
            <person name="Grenville-Briggs L."/>
            <person name="Horner N."/>
            <person name="Hostetler J."/>
            <person name="Jiang R.H."/>
            <person name="Johnson J."/>
            <person name="Krajaejun T."/>
            <person name="Lin H."/>
            <person name="Meijer H.J."/>
            <person name="Moore B."/>
            <person name="Morris P."/>
            <person name="Phuntmart V."/>
            <person name="Puiu D."/>
            <person name="Shetty J."/>
            <person name="Stajich J.E."/>
            <person name="Tripathy S."/>
            <person name="Wawra S."/>
            <person name="van West P."/>
            <person name="Whitty B.R."/>
            <person name="Coutinho P.M."/>
            <person name="Henrissat B."/>
            <person name="Martin F."/>
            <person name="Thomas P.D."/>
            <person name="Tyler B.M."/>
            <person name="De Vries R.P."/>
            <person name="Kamoun S."/>
            <person name="Yandell M."/>
            <person name="Tisserat N."/>
            <person name="Buell C.R."/>
        </authorList>
    </citation>
    <scope>NUCLEOTIDE SEQUENCE</scope>
    <source>
        <strain evidence="3">DAOM:BR144</strain>
    </source>
</reference>
<evidence type="ECO:0000313" key="2">
    <source>
        <dbReference type="EnsemblProtists" id="PYU1_T010442"/>
    </source>
</evidence>
<dbReference type="CDD" id="cd00038">
    <property type="entry name" value="CAP_ED"/>
    <property type="match status" value="1"/>
</dbReference>
<dbReference type="EMBL" id="GL376596">
    <property type="status" value="NOT_ANNOTATED_CDS"/>
    <property type="molecule type" value="Genomic_DNA"/>
</dbReference>
<dbReference type="eggNOG" id="ENOG502S6HA">
    <property type="taxonomic scope" value="Eukaryota"/>
</dbReference>
<evidence type="ECO:0000259" key="1">
    <source>
        <dbReference type="PROSITE" id="PS50042"/>
    </source>
</evidence>
<evidence type="ECO:0000313" key="3">
    <source>
        <dbReference type="Proteomes" id="UP000019132"/>
    </source>
</evidence>
<proteinExistence type="predicted"/>
<dbReference type="PROSITE" id="PS50042">
    <property type="entry name" value="CNMP_BINDING_3"/>
    <property type="match status" value="1"/>
</dbReference>
<protein>
    <recommendedName>
        <fullName evidence="1">Cyclic nucleotide-binding domain-containing protein</fullName>
    </recommendedName>
</protein>